<dbReference type="InterPro" id="IPR031107">
    <property type="entry name" value="Small_HSP"/>
</dbReference>
<dbReference type="CDD" id="cd06464">
    <property type="entry name" value="ACD_sHsps-like"/>
    <property type="match status" value="1"/>
</dbReference>
<organism evidence="5 6">
    <name type="scientific">Spiribacter salinus</name>
    <dbReference type="NCBI Taxonomy" id="1335746"/>
    <lineage>
        <taxon>Bacteria</taxon>
        <taxon>Pseudomonadati</taxon>
        <taxon>Pseudomonadota</taxon>
        <taxon>Gammaproteobacteria</taxon>
        <taxon>Chromatiales</taxon>
        <taxon>Ectothiorhodospiraceae</taxon>
        <taxon>Spiribacter</taxon>
    </lineage>
</organism>
<dbReference type="InterPro" id="IPR008978">
    <property type="entry name" value="HSP20-like_chaperone"/>
</dbReference>
<dbReference type="Gene3D" id="2.60.40.790">
    <property type="match status" value="1"/>
</dbReference>
<dbReference type="InterPro" id="IPR002068">
    <property type="entry name" value="A-crystallin/Hsp20_dom"/>
</dbReference>
<dbReference type="SUPFAM" id="SSF49764">
    <property type="entry name" value="HSP20-like chaperones"/>
    <property type="match status" value="1"/>
</dbReference>
<feature type="compositionally biased region" description="Basic and acidic residues" evidence="3">
    <location>
        <begin position="8"/>
        <end position="27"/>
    </location>
</feature>
<feature type="region of interest" description="Disordered" evidence="3">
    <location>
        <begin position="1"/>
        <end position="27"/>
    </location>
</feature>
<dbReference type="EMBL" id="VIFK01000194">
    <property type="protein sequence ID" value="TQE98480.1"/>
    <property type="molecule type" value="Genomic_DNA"/>
</dbReference>
<feature type="domain" description="SHSP" evidence="4">
    <location>
        <begin position="53"/>
        <end position="167"/>
    </location>
</feature>
<sequence>MSTEDMTPSERQDEEKQAGAADHHPIAELQRRMNEAFETFWSQGDLSLGDVGFLHGRHTPRTEVAQTNDGIEVTVELPGIEQSDVELSLAGDTLTIKGEKKISREEEKKGYFLSERSYGSFLRSLPLPPGIDAEKAEAKFRNGILTVRLPHSSDATSDPKTIKIESP</sequence>
<gene>
    <name evidence="5" type="ORF">FKY71_13635</name>
</gene>
<evidence type="ECO:0000256" key="1">
    <source>
        <dbReference type="PROSITE-ProRule" id="PRU00285"/>
    </source>
</evidence>
<dbReference type="PANTHER" id="PTHR11527">
    <property type="entry name" value="HEAT-SHOCK PROTEIN 20 FAMILY MEMBER"/>
    <property type="match status" value="1"/>
</dbReference>
<comment type="similarity">
    <text evidence="1 2">Belongs to the small heat shock protein (HSP20) family.</text>
</comment>
<protein>
    <submittedName>
        <fullName evidence="5">Hsp20/alpha crystallin family protein</fullName>
    </submittedName>
</protein>
<reference evidence="5 6" key="1">
    <citation type="submission" date="2019-06" db="EMBL/GenBank/DDBJ databases">
        <title>Metagenome assembled Genome of Spiribacter salinus SL48-SHIP from the microbial mat of Salt Lake 48 (Novosibirsk region, Russia).</title>
        <authorList>
            <person name="Shipova A."/>
            <person name="Rozanov A.S."/>
            <person name="Bryanskaya A.V."/>
            <person name="Peltek S.E."/>
        </authorList>
    </citation>
    <scope>NUCLEOTIDE SEQUENCE [LARGE SCALE GENOMIC DNA]</scope>
    <source>
        <strain evidence="5">SL48-SHIP-2</strain>
    </source>
</reference>
<evidence type="ECO:0000259" key="4">
    <source>
        <dbReference type="PROSITE" id="PS01031"/>
    </source>
</evidence>
<evidence type="ECO:0000256" key="2">
    <source>
        <dbReference type="RuleBase" id="RU003616"/>
    </source>
</evidence>
<dbReference type="PROSITE" id="PS01031">
    <property type="entry name" value="SHSP"/>
    <property type="match status" value="1"/>
</dbReference>
<dbReference type="AlphaFoldDB" id="A0A540VNZ8"/>
<dbReference type="Proteomes" id="UP000315400">
    <property type="component" value="Unassembled WGS sequence"/>
</dbReference>
<proteinExistence type="inferred from homology"/>
<evidence type="ECO:0000313" key="5">
    <source>
        <dbReference type="EMBL" id="TQE98480.1"/>
    </source>
</evidence>
<comment type="caution">
    <text evidence="5">The sequence shown here is derived from an EMBL/GenBank/DDBJ whole genome shotgun (WGS) entry which is preliminary data.</text>
</comment>
<evidence type="ECO:0000256" key="3">
    <source>
        <dbReference type="SAM" id="MobiDB-lite"/>
    </source>
</evidence>
<evidence type="ECO:0000313" key="6">
    <source>
        <dbReference type="Proteomes" id="UP000315400"/>
    </source>
</evidence>
<dbReference type="Pfam" id="PF00011">
    <property type="entry name" value="HSP20"/>
    <property type="match status" value="1"/>
</dbReference>
<name>A0A540VNZ8_9GAMM</name>
<accession>A0A540VNZ8</accession>